<dbReference type="InterPro" id="IPR036870">
    <property type="entry name" value="Ribosomal_bS18_sf"/>
</dbReference>
<dbReference type="AlphaFoldDB" id="A0A8H7PW23"/>
<feature type="compositionally biased region" description="Low complexity" evidence="6">
    <location>
        <begin position="17"/>
        <end position="26"/>
    </location>
</feature>
<dbReference type="EMBL" id="JAEPRA010000008">
    <property type="protein sequence ID" value="KAG2181679.1"/>
    <property type="molecule type" value="Genomic_DNA"/>
</dbReference>
<name>A0A8H7PW23_9FUNG</name>
<keyword evidence="8" id="KW-1185">Reference proteome</keyword>
<proteinExistence type="inferred from homology"/>
<evidence type="ECO:0000256" key="6">
    <source>
        <dbReference type="SAM" id="MobiDB-lite"/>
    </source>
</evidence>
<evidence type="ECO:0000256" key="1">
    <source>
        <dbReference type="ARBA" id="ARBA00005589"/>
    </source>
</evidence>
<evidence type="ECO:0000256" key="5">
    <source>
        <dbReference type="RuleBase" id="RU003910"/>
    </source>
</evidence>
<keyword evidence="2 5" id="KW-0689">Ribosomal protein</keyword>
<dbReference type="PANTHER" id="PTHR13479:SF40">
    <property type="entry name" value="SMALL RIBOSOMAL SUBUNIT PROTEIN BS18M"/>
    <property type="match status" value="1"/>
</dbReference>
<dbReference type="Pfam" id="PF01084">
    <property type="entry name" value="Ribosomal_S18"/>
    <property type="match status" value="1"/>
</dbReference>
<sequence length="160" mass="17364">MATFLRPLARQQTAQISSLSRSFSSLPTTGADSQSPEVKKQKAAAQAKQNSQRQSKGLISGATYHPDALVDSRPRQQRPKIVTPSQDPFDALGLDPLKEYKNFNLLSNFVSDIGKILPRTQTGITAKNQRKLAKAIKRARAMGLMSSTGKVSSVGSYFGV</sequence>
<dbReference type="NCBIfam" id="TIGR00165">
    <property type="entry name" value="S18"/>
    <property type="match status" value="1"/>
</dbReference>
<feature type="region of interest" description="Disordered" evidence="6">
    <location>
        <begin position="1"/>
        <end position="88"/>
    </location>
</feature>
<dbReference type="Proteomes" id="UP000612746">
    <property type="component" value="Unassembled WGS sequence"/>
</dbReference>
<dbReference type="GO" id="GO:0070181">
    <property type="term" value="F:small ribosomal subunit rRNA binding"/>
    <property type="evidence" value="ECO:0007669"/>
    <property type="project" value="TreeGrafter"/>
</dbReference>
<dbReference type="SUPFAM" id="SSF46911">
    <property type="entry name" value="Ribosomal protein S18"/>
    <property type="match status" value="1"/>
</dbReference>
<feature type="compositionally biased region" description="Polar residues" evidence="6">
    <location>
        <begin position="27"/>
        <end position="36"/>
    </location>
</feature>
<dbReference type="GO" id="GO:0005763">
    <property type="term" value="C:mitochondrial small ribosomal subunit"/>
    <property type="evidence" value="ECO:0007669"/>
    <property type="project" value="TreeGrafter"/>
</dbReference>
<dbReference type="GO" id="GO:0032543">
    <property type="term" value="P:mitochondrial translation"/>
    <property type="evidence" value="ECO:0007669"/>
    <property type="project" value="TreeGrafter"/>
</dbReference>
<organism evidence="7 8">
    <name type="scientific">Umbelopsis vinacea</name>
    <dbReference type="NCBI Taxonomy" id="44442"/>
    <lineage>
        <taxon>Eukaryota</taxon>
        <taxon>Fungi</taxon>
        <taxon>Fungi incertae sedis</taxon>
        <taxon>Mucoromycota</taxon>
        <taxon>Mucoromycotina</taxon>
        <taxon>Umbelopsidomycetes</taxon>
        <taxon>Umbelopsidales</taxon>
        <taxon>Umbelopsidaceae</taxon>
        <taxon>Umbelopsis</taxon>
    </lineage>
</organism>
<comment type="similarity">
    <text evidence="1 5">Belongs to the bacterial ribosomal protein bS18 family.</text>
</comment>
<dbReference type="HAMAP" id="MF_00270">
    <property type="entry name" value="Ribosomal_bS18"/>
    <property type="match status" value="1"/>
</dbReference>
<comment type="caution">
    <text evidence="7">The sequence shown here is derived from an EMBL/GenBank/DDBJ whole genome shotgun (WGS) entry which is preliminary data.</text>
</comment>
<evidence type="ECO:0000256" key="4">
    <source>
        <dbReference type="ARBA" id="ARBA00035264"/>
    </source>
</evidence>
<gene>
    <name evidence="7" type="ORF">INT44_008494</name>
</gene>
<dbReference type="Gene3D" id="4.10.640.10">
    <property type="entry name" value="Ribosomal protein S18"/>
    <property type="match status" value="1"/>
</dbReference>
<evidence type="ECO:0000256" key="3">
    <source>
        <dbReference type="ARBA" id="ARBA00023274"/>
    </source>
</evidence>
<protein>
    <recommendedName>
        <fullName evidence="4">Small ribosomal subunit protein bS18m</fullName>
    </recommendedName>
</protein>
<reference evidence="7" key="1">
    <citation type="submission" date="2020-12" db="EMBL/GenBank/DDBJ databases">
        <title>Metabolic potential, ecology and presence of endohyphal bacteria is reflected in genomic diversity of Mucoromycotina.</title>
        <authorList>
            <person name="Muszewska A."/>
            <person name="Okrasinska A."/>
            <person name="Steczkiewicz K."/>
            <person name="Drgas O."/>
            <person name="Orlowska M."/>
            <person name="Perlinska-Lenart U."/>
            <person name="Aleksandrzak-Piekarczyk T."/>
            <person name="Szatraj K."/>
            <person name="Zielenkiewicz U."/>
            <person name="Pilsyk S."/>
            <person name="Malc E."/>
            <person name="Mieczkowski P."/>
            <person name="Kruszewska J.S."/>
            <person name="Biernat P."/>
            <person name="Pawlowska J."/>
        </authorList>
    </citation>
    <scope>NUCLEOTIDE SEQUENCE</scope>
    <source>
        <strain evidence="7">WA0000051536</strain>
    </source>
</reference>
<evidence type="ECO:0000313" key="8">
    <source>
        <dbReference type="Proteomes" id="UP000612746"/>
    </source>
</evidence>
<evidence type="ECO:0000256" key="2">
    <source>
        <dbReference type="ARBA" id="ARBA00022980"/>
    </source>
</evidence>
<dbReference type="PANTHER" id="PTHR13479">
    <property type="entry name" value="30S RIBOSOMAL PROTEIN S18"/>
    <property type="match status" value="1"/>
</dbReference>
<dbReference type="InterPro" id="IPR001648">
    <property type="entry name" value="Ribosomal_bS18"/>
</dbReference>
<dbReference type="GO" id="GO:0003735">
    <property type="term" value="F:structural constituent of ribosome"/>
    <property type="evidence" value="ECO:0007669"/>
    <property type="project" value="InterPro"/>
</dbReference>
<evidence type="ECO:0000313" key="7">
    <source>
        <dbReference type="EMBL" id="KAG2181679.1"/>
    </source>
</evidence>
<dbReference type="PRINTS" id="PR00974">
    <property type="entry name" value="RIBOSOMALS18"/>
</dbReference>
<dbReference type="OrthoDB" id="21463at2759"/>
<accession>A0A8H7PW23</accession>
<keyword evidence="3 5" id="KW-0687">Ribonucleoprotein</keyword>